<dbReference type="OrthoDB" id="5404879at2"/>
<feature type="transmembrane region" description="Helical" evidence="7">
    <location>
        <begin position="170"/>
        <end position="192"/>
    </location>
</feature>
<dbReference type="InterPro" id="IPR004681">
    <property type="entry name" value="TRAP_DctM"/>
</dbReference>
<keyword evidence="2" id="KW-1003">Cell membrane</keyword>
<keyword evidence="3" id="KW-0997">Cell inner membrane</keyword>
<feature type="transmembrane region" description="Helical" evidence="7">
    <location>
        <begin position="315"/>
        <end position="344"/>
    </location>
</feature>
<proteinExistence type="predicted"/>
<dbReference type="AlphaFoldDB" id="A0A1T4VQ38"/>
<evidence type="ECO:0000256" key="4">
    <source>
        <dbReference type="ARBA" id="ARBA00022692"/>
    </source>
</evidence>
<comment type="subcellular location">
    <subcellularLocation>
        <location evidence="1">Cell inner membrane</location>
        <topology evidence="1">Multi-pass membrane protein</topology>
    </subcellularLocation>
</comment>
<feature type="transmembrane region" description="Helical" evidence="7">
    <location>
        <begin position="6"/>
        <end position="34"/>
    </location>
</feature>
<keyword evidence="4 7" id="KW-0812">Transmembrane</keyword>
<dbReference type="GO" id="GO:0022857">
    <property type="term" value="F:transmembrane transporter activity"/>
    <property type="evidence" value="ECO:0007669"/>
    <property type="project" value="TreeGrafter"/>
</dbReference>
<dbReference type="Proteomes" id="UP000189733">
    <property type="component" value="Unassembled WGS sequence"/>
</dbReference>
<feature type="transmembrane region" description="Helical" evidence="7">
    <location>
        <begin position="213"/>
        <end position="235"/>
    </location>
</feature>
<feature type="transmembrane region" description="Helical" evidence="7">
    <location>
        <begin position="135"/>
        <end position="158"/>
    </location>
</feature>
<feature type="transmembrane region" description="Helical" evidence="7">
    <location>
        <begin position="269"/>
        <end position="295"/>
    </location>
</feature>
<dbReference type="PANTHER" id="PTHR33362">
    <property type="entry name" value="SIALIC ACID TRAP TRANSPORTER PERMEASE PROTEIN SIAT-RELATED"/>
    <property type="match status" value="1"/>
</dbReference>
<dbReference type="InterPro" id="IPR010656">
    <property type="entry name" value="DctM"/>
</dbReference>
<feature type="transmembrane region" description="Helical" evidence="7">
    <location>
        <begin position="356"/>
        <end position="377"/>
    </location>
</feature>
<dbReference type="PANTHER" id="PTHR33362:SF5">
    <property type="entry name" value="C4-DICARBOXYLATE TRAP TRANSPORTER LARGE PERMEASE PROTEIN DCTM"/>
    <property type="match status" value="1"/>
</dbReference>
<protein>
    <submittedName>
        <fullName evidence="9">C4-dicarboxylate transporter, DctM subunit</fullName>
    </submittedName>
</protein>
<feature type="transmembrane region" description="Helical" evidence="7">
    <location>
        <begin position="241"/>
        <end position="257"/>
    </location>
</feature>
<evidence type="ECO:0000259" key="8">
    <source>
        <dbReference type="Pfam" id="PF06808"/>
    </source>
</evidence>
<dbReference type="GO" id="GO:0005886">
    <property type="term" value="C:plasma membrane"/>
    <property type="evidence" value="ECO:0007669"/>
    <property type="project" value="UniProtKB-SubCell"/>
</dbReference>
<reference evidence="9 10" key="1">
    <citation type="submission" date="2017-02" db="EMBL/GenBank/DDBJ databases">
        <authorList>
            <person name="Peterson S.W."/>
        </authorList>
    </citation>
    <scope>NUCLEOTIDE SEQUENCE [LARGE SCALE GENOMIC DNA]</scope>
    <source>
        <strain evidence="9 10">DSM 18034</strain>
    </source>
</reference>
<accession>A0A1T4VQ38</accession>
<evidence type="ECO:0000313" key="10">
    <source>
        <dbReference type="Proteomes" id="UP000189733"/>
    </source>
</evidence>
<dbReference type="NCBIfam" id="TIGR00786">
    <property type="entry name" value="dctM"/>
    <property type="match status" value="1"/>
</dbReference>
<name>A0A1T4VQ38_9BACT</name>
<evidence type="ECO:0000256" key="1">
    <source>
        <dbReference type="ARBA" id="ARBA00004429"/>
    </source>
</evidence>
<evidence type="ECO:0000256" key="2">
    <source>
        <dbReference type="ARBA" id="ARBA00022475"/>
    </source>
</evidence>
<dbReference type="STRING" id="1121442.SAMN02745702_00755"/>
<evidence type="ECO:0000256" key="3">
    <source>
        <dbReference type="ARBA" id="ARBA00022519"/>
    </source>
</evidence>
<evidence type="ECO:0000256" key="7">
    <source>
        <dbReference type="SAM" id="Phobius"/>
    </source>
</evidence>
<feature type="transmembrane region" description="Helical" evidence="7">
    <location>
        <begin position="94"/>
        <end position="123"/>
    </location>
</feature>
<evidence type="ECO:0000313" key="9">
    <source>
        <dbReference type="EMBL" id="SKA67070.1"/>
    </source>
</evidence>
<dbReference type="EMBL" id="FUYA01000002">
    <property type="protein sequence ID" value="SKA67070.1"/>
    <property type="molecule type" value="Genomic_DNA"/>
</dbReference>
<feature type="transmembrane region" description="Helical" evidence="7">
    <location>
        <begin position="54"/>
        <end position="74"/>
    </location>
</feature>
<dbReference type="PIRSF" id="PIRSF006066">
    <property type="entry name" value="HI0050"/>
    <property type="match status" value="1"/>
</dbReference>
<gene>
    <name evidence="9" type="ORF">SAMN02745702_00755</name>
</gene>
<keyword evidence="10" id="KW-1185">Reference proteome</keyword>
<evidence type="ECO:0000256" key="6">
    <source>
        <dbReference type="ARBA" id="ARBA00023136"/>
    </source>
</evidence>
<keyword evidence="6 7" id="KW-0472">Membrane</keyword>
<feature type="domain" description="TRAP C4-dicarboxylate transport system permease DctM subunit" evidence="8">
    <location>
        <begin position="7"/>
        <end position="417"/>
    </location>
</feature>
<dbReference type="Pfam" id="PF06808">
    <property type="entry name" value="DctM"/>
    <property type="match status" value="1"/>
</dbReference>
<feature type="transmembrane region" description="Helical" evidence="7">
    <location>
        <begin position="397"/>
        <end position="421"/>
    </location>
</feature>
<sequence length="437" mass="46371">MVALVLFGVFIICFVLTVPIGISLGVASISAIWYSDIINITYFAQKLTTAADSFPLMAVPFFILAGNLMGSGGVSRRLLDLATICFGRMSGGLALVTIAACMFFGAISGSAAATVAAIGTLMVPDMINKGYDKSFSSALIAASGGLGAIIPPSLSMVIYCVATEQSISELFLAGVIPGILLGLGFMVYSYFYAKKKGYSGAAHHYTLKEKLDIVWEAKWAIVVPVIILGGIYGGIFTPTEAAAVAVAYGWFIGTFIYKELTFRDLPKYLLQAAVITATLLVIIGTSAGFGSILTLARIPNQIANLILSLSDNTVIILLMINALLLFVGTFMETLAAIIILAPMLLPLIHQLGIDPIHFGLIMCVNLAIGYITPPLGANLFVACGVTGTPFSKICRSVIPFTISMILTLGLLTYVPQLTMFLPKYFMRGMALSQALAF</sequence>
<evidence type="ECO:0000256" key="5">
    <source>
        <dbReference type="ARBA" id="ARBA00022989"/>
    </source>
</evidence>
<organism evidence="9 10">
    <name type="scientific">Desulfobaculum bizertense DSM 18034</name>
    <dbReference type="NCBI Taxonomy" id="1121442"/>
    <lineage>
        <taxon>Bacteria</taxon>
        <taxon>Pseudomonadati</taxon>
        <taxon>Thermodesulfobacteriota</taxon>
        <taxon>Desulfovibrionia</taxon>
        <taxon>Desulfovibrionales</taxon>
        <taxon>Desulfovibrionaceae</taxon>
        <taxon>Desulfobaculum</taxon>
    </lineage>
</organism>
<dbReference type="RefSeq" id="WP_078684066.1">
    <property type="nucleotide sequence ID" value="NZ_FUYA01000002.1"/>
</dbReference>
<keyword evidence="5 7" id="KW-1133">Transmembrane helix</keyword>